<protein>
    <submittedName>
        <fullName evidence="2">Uncharacterized protein</fullName>
    </submittedName>
</protein>
<feature type="region of interest" description="Disordered" evidence="1">
    <location>
        <begin position="439"/>
        <end position="527"/>
    </location>
</feature>
<keyword evidence="3" id="KW-1185">Reference proteome</keyword>
<evidence type="ECO:0000256" key="1">
    <source>
        <dbReference type="SAM" id="MobiDB-lite"/>
    </source>
</evidence>
<name>A0ABQ5K006_9EUKA</name>
<evidence type="ECO:0000313" key="3">
    <source>
        <dbReference type="Proteomes" id="UP001057375"/>
    </source>
</evidence>
<feature type="compositionally biased region" description="Basic and acidic residues" evidence="1">
    <location>
        <begin position="497"/>
        <end position="527"/>
    </location>
</feature>
<reference evidence="2" key="1">
    <citation type="submission" date="2022-03" db="EMBL/GenBank/DDBJ databases">
        <title>Draft genome sequence of Aduncisulcus paluster, a free-living microaerophilic Fornicata.</title>
        <authorList>
            <person name="Yuyama I."/>
            <person name="Kume K."/>
            <person name="Tamura T."/>
            <person name="Inagaki Y."/>
            <person name="Hashimoto T."/>
        </authorList>
    </citation>
    <scope>NUCLEOTIDE SEQUENCE</scope>
    <source>
        <strain evidence="2">NY0171</strain>
    </source>
</reference>
<comment type="caution">
    <text evidence="2">The sequence shown here is derived from an EMBL/GenBank/DDBJ whole genome shotgun (WGS) entry which is preliminary data.</text>
</comment>
<dbReference type="EMBL" id="BQXS01012501">
    <property type="protein sequence ID" value="GKT24028.1"/>
    <property type="molecule type" value="Genomic_DNA"/>
</dbReference>
<organism evidence="2 3">
    <name type="scientific">Aduncisulcus paluster</name>
    <dbReference type="NCBI Taxonomy" id="2918883"/>
    <lineage>
        <taxon>Eukaryota</taxon>
        <taxon>Metamonada</taxon>
        <taxon>Carpediemonas-like organisms</taxon>
        <taxon>Aduncisulcus</taxon>
    </lineage>
</organism>
<sequence length="565" mass="61475">MSTTSSNNEIIFLYEFKYAGLNDGILSVEYSFLNATEDVSVKSAISEGFVLISRSESAVTFVTLPFPTDGQFVTISDDGSLINQETTYSMVNNDANGNSYHLKSLKSAQKDCLLGEAQCDIHIIRETVDDPLLGCILETLEGKKTCIEHDLSRVIALKKNPAPGEGTSSVSSKYTMQEIEEFLHHEAEDQAYIDGLVERRKGLQNISRRLSNYLSLSLGRGSGSGSGGNNSISSFGAVILGSALTGDATQEVNLSVCCNSEGERSEDVELVGAQWGWKRIVRVKWTGIPPLIVPSHTLIKSAVNVCGERASVEVTVKNIDKVASNKRKVRLDCRPTMMLKQDLLSPKLKKLKKLNYQKKVKISADIPIGATNDALLRIVVLISASEPLGALECDDLLFPPIEDLSIPRSAVEAIFPVVKIPVCVEVLSDVVLSDAVHKGEEGCVKGEEEEEEREGMKEGKGKSTGNGSSKPSSKTLSSTSKSAAASKPQGNHHQKSKKDASVTGNDKEEREDEKDGNYRSDGHSQEYLEMLRHSIPVLFPKTLPGEKKSKNISINLETALLEKLT</sequence>
<feature type="compositionally biased region" description="Low complexity" evidence="1">
    <location>
        <begin position="463"/>
        <end position="488"/>
    </location>
</feature>
<dbReference type="Proteomes" id="UP001057375">
    <property type="component" value="Unassembled WGS sequence"/>
</dbReference>
<proteinExistence type="predicted"/>
<gene>
    <name evidence="2" type="ORF">ADUPG1_012608</name>
</gene>
<evidence type="ECO:0000313" key="2">
    <source>
        <dbReference type="EMBL" id="GKT24028.1"/>
    </source>
</evidence>
<accession>A0ABQ5K006</accession>